<evidence type="ECO:0000256" key="1">
    <source>
        <dbReference type="SAM" id="Phobius"/>
    </source>
</evidence>
<keyword evidence="3" id="KW-1185">Reference proteome</keyword>
<name>A0ABS2VJD5_STRAS</name>
<dbReference type="Proteomes" id="UP000788262">
    <property type="component" value="Unassembled WGS sequence"/>
</dbReference>
<dbReference type="EMBL" id="JAFFZS010000002">
    <property type="protein sequence ID" value="MBN0043199.1"/>
    <property type="molecule type" value="Genomic_DNA"/>
</dbReference>
<evidence type="ECO:0008006" key="4">
    <source>
        <dbReference type="Google" id="ProtNLM"/>
    </source>
</evidence>
<comment type="caution">
    <text evidence="2">The sequence shown here is derived from an EMBL/GenBank/DDBJ whole genome shotgun (WGS) entry which is preliminary data.</text>
</comment>
<accession>A0ABS2VJD5</accession>
<dbReference type="RefSeq" id="WP_205381431.1">
    <property type="nucleotide sequence ID" value="NZ_JAFFZS010000002.1"/>
</dbReference>
<keyword evidence="1" id="KW-0812">Transmembrane</keyword>
<sequence length="188" mass="19934">MKTSFKIHAAALTLSGFSLLVSALTLLPGPPLPYSGGPLLAIEFALLFPLFIVTIGRGMAMEAGGRKLSRAAHWPALQSLPRPLRLALVCIFASGIGLTASSVIADTSRQAGKTEVGRYYAVDLDSPTHEQVEVSKSEYDTLRKHDQRAMHAITGMLAAGAATMTLVIGHLHPSTGRYMPPSSLDPSV</sequence>
<feature type="transmembrane region" description="Helical" evidence="1">
    <location>
        <begin position="149"/>
        <end position="169"/>
    </location>
</feature>
<protein>
    <recommendedName>
        <fullName evidence="4">DUF4199 domain-containing protein</fullName>
    </recommendedName>
</protein>
<keyword evidence="1" id="KW-1133">Transmembrane helix</keyword>
<proteinExistence type="predicted"/>
<evidence type="ECO:0000313" key="2">
    <source>
        <dbReference type="EMBL" id="MBN0043199.1"/>
    </source>
</evidence>
<gene>
    <name evidence="2" type="ORF">JS756_03585</name>
</gene>
<evidence type="ECO:0000313" key="3">
    <source>
        <dbReference type="Proteomes" id="UP000788262"/>
    </source>
</evidence>
<keyword evidence="1" id="KW-0472">Membrane</keyword>
<reference evidence="2 3" key="1">
    <citation type="submission" date="2021-02" db="EMBL/GenBank/DDBJ databases">
        <title>Whole genome sequencing of Streptomyces actuosus VRA1.</title>
        <authorList>
            <person name="Sen G."/>
            <person name="Sen A."/>
        </authorList>
    </citation>
    <scope>NUCLEOTIDE SEQUENCE [LARGE SCALE GENOMIC DNA]</scope>
    <source>
        <strain evidence="2 3">VRA1</strain>
    </source>
</reference>
<organism evidence="2 3">
    <name type="scientific">Streptomyces actuosus</name>
    <dbReference type="NCBI Taxonomy" id="1885"/>
    <lineage>
        <taxon>Bacteria</taxon>
        <taxon>Bacillati</taxon>
        <taxon>Actinomycetota</taxon>
        <taxon>Actinomycetes</taxon>
        <taxon>Kitasatosporales</taxon>
        <taxon>Streptomycetaceae</taxon>
        <taxon>Streptomyces</taxon>
    </lineage>
</organism>
<feature type="transmembrane region" description="Helical" evidence="1">
    <location>
        <begin position="39"/>
        <end position="60"/>
    </location>
</feature>